<keyword evidence="7" id="KW-1185">Reference proteome</keyword>
<keyword evidence="1" id="KW-0479">Metal-binding</keyword>
<feature type="compositionally biased region" description="Polar residues" evidence="4">
    <location>
        <begin position="127"/>
        <end position="138"/>
    </location>
</feature>
<dbReference type="InterPro" id="IPR011992">
    <property type="entry name" value="EF-hand-dom_pair"/>
</dbReference>
<dbReference type="Proteomes" id="UP000325577">
    <property type="component" value="Linkage Group LG21"/>
</dbReference>
<dbReference type="Pfam" id="PF13499">
    <property type="entry name" value="EF-hand_7"/>
    <property type="match status" value="2"/>
</dbReference>
<accession>A0A5J5AGG7</accession>
<dbReference type="FunFam" id="1.10.238.10:FF:000001">
    <property type="entry name" value="Calmodulin 1"/>
    <property type="match status" value="1"/>
</dbReference>
<feature type="region of interest" description="Disordered" evidence="4">
    <location>
        <begin position="111"/>
        <end position="140"/>
    </location>
</feature>
<name>A0A5J5AGG7_9ASTE</name>
<feature type="domain" description="EF-hand" evidence="5">
    <location>
        <begin position="201"/>
        <end position="236"/>
    </location>
</feature>
<evidence type="ECO:0000256" key="2">
    <source>
        <dbReference type="ARBA" id="ARBA00022737"/>
    </source>
</evidence>
<dbReference type="AlphaFoldDB" id="A0A5J5AGG7"/>
<dbReference type="CDD" id="cd00051">
    <property type="entry name" value="EFh"/>
    <property type="match status" value="2"/>
</dbReference>
<evidence type="ECO:0000259" key="5">
    <source>
        <dbReference type="PROSITE" id="PS50222"/>
    </source>
</evidence>
<feature type="domain" description="EF-hand" evidence="5">
    <location>
        <begin position="165"/>
        <end position="200"/>
    </location>
</feature>
<dbReference type="PANTHER" id="PTHR10891">
    <property type="entry name" value="EF-HAND CALCIUM-BINDING DOMAIN CONTAINING PROTEIN"/>
    <property type="match status" value="1"/>
</dbReference>
<feature type="region of interest" description="Disordered" evidence="4">
    <location>
        <begin position="50"/>
        <end position="70"/>
    </location>
</feature>
<evidence type="ECO:0000256" key="1">
    <source>
        <dbReference type="ARBA" id="ARBA00022723"/>
    </source>
</evidence>
<dbReference type="InterPro" id="IPR018247">
    <property type="entry name" value="EF_Hand_1_Ca_BS"/>
</dbReference>
<dbReference type="PROSITE" id="PS50222">
    <property type="entry name" value="EF_HAND_2"/>
    <property type="match status" value="4"/>
</dbReference>
<evidence type="ECO:0000256" key="3">
    <source>
        <dbReference type="ARBA" id="ARBA00022837"/>
    </source>
</evidence>
<evidence type="ECO:0000313" key="7">
    <source>
        <dbReference type="Proteomes" id="UP000325577"/>
    </source>
</evidence>
<feature type="domain" description="EF-hand" evidence="5">
    <location>
        <begin position="237"/>
        <end position="272"/>
    </location>
</feature>
<gene>
    <name evidence="6" type="ORF">F0562_036191</name>
</gene>
<proteinExistence type="predicted"/>
<protein>
    <recommendedName>
        <fullName evidence="5">EF-hand domain-containing protein</fullName>
    </recommendedName>
</protein>
<dbReference type="SMART" id="SM00054">
    <property type="entry name" value="EFh"/>
    <property type="match status" value="4"/>
</dbReference>
<evidence type="ECO:0000256" key="4">
    <source>
        <dbReference type="SAM" id="MobiDB-lite"/>
    </source>
</evidence>
<dbReference type="GO" id="GO:0005509">
    <property type="term" value="F:calcium ion binding"/>
    <property type="evidence" value="ECO:0007669"/>
    <property type="project" value="InterPro"/>
</dbReference>
<dbReference type="SUPFAM" id="SSF47473">
    <property type="entry name" value="EF-hand"/>
    <property type="match status" value="1"/>
</dbReference>
<dbReference type="Gene3D" id="1.10.238.10">
    <property type="entry name" value="EF-hand"/>
    <property type="match status" value="2"/>
</dbReference>
<sequence>MKIIGCGDTFLRSGNSSRRDTGSANGLNISLTETEKVFGDIGKSLSGTRMKEHCCTSGKGSWGEEKKEKVQGEEISRGRIVRNQSLLSITTHHTYTYTKILYITFTMKPDDAVSETSPSPSARGEPNGSSIKPNSSPRSVIGRLYQKLSPRKAERHSLSVDPNAAQFSELQRVFRYFDKDHDGKISPGELQSCLRAVGADLSPKEAELAVQSSDFDGDGLLGFEDFATLMEDCEEDDKNDELKEAFGMYEMEGTGSITPKSLKRMLSRLGESSTTQDCKAMIRMFDLNGDGVLNFEEFRIMMR</sequence>
<keyword evidence="2" id="KW-0677">Repeat</keyword>
<reference evidence="6 7" key="1">
    <citation type="submission" date="2019-09" db="EMBL/GenBank/DDBJ databases">
        <title>A chromosome-level genome assembly of the Chinese tupelo Nyssa sinensis.</title>
        <authorList>
            <person name="Yang X."/>
            <person name="Kang M."/>
            <person name="Yang Y."/>
            <person name="Xiong H."/>
            <person name="Wang M."/>
            <person name="Zhang Z."/>
            <person name="Wang Z."/>
            <person name="Wu H."/>
            <person name="Ma T."/>
            <person name="Liu J."/>
            <person name="Xi Z."/>
        </authorList>
    </citation>
    <scope>NUCLEOTIDE SEQUENCE [LARGE SCALE GENOMIC DNA]</scope>
    <source>
        <strain evidence="6">J267</strain>
        <tissue evidence="6">Leaf</tissue>
    </source>
</reference>
<dbReference type="InterPro" id="IPR002048">
    <property type="entry name" value="EF_hand_dom"/>
</dbReference>
<keyword evidence="3" id="KW-0106">Calcium</keyword>
<dbReference type="EMBL" id="CM018045">
    <property type="protein sequence ID" value="KAA8528836.1"/>
    <property type="molecule type" value="Genomic_DNA"/>
</dbReference>
<evidence type="ECO:0000313" key="6">
    <source>
        <dbReference type="EMBL" id="KAA8528836.1"/>
    </source>
</evidence>
<dbReference type="OrthoDB" id="26525at2759"/>
<organism evidence="6 7">
    <name type="scientific">Nyssa sinensis</name>
    <dbReference type="NCBI Taxonomy" id="561372"/>
    <lineage>
        <taxon>Eukaryota</taxon>
        <taxon>Viridiplantae</taxon>
        <taxon>Streptophyta</taxon>
        <taxon>Embryophyta</taxon>
        <taxon>Tracheophyta</taxon>
        <taxon>Spermatophyta</taxon>
        <taxon>Magnoliopsida</taxon>
        <taxon>eudicotyledons</taxon>
        <taxon>Gunneridae</taxon>
        <taxon>Pentapetalae</taxon>
        <taxon>asterids</taxon>
        <taxon>Cornales</taxon>
        <taxon>Nyssaceae</taxon>
        <taxon>Nyssa</taxon>
    </lineage>
</organism>
<dbReference type="PROSITE" id="PS00018">
    <property type="entry name" value="EF_HAND_1"/>
    <property type="match status" value="3"/>
</dbReference>
<dbReference type="InterPro" id="IPR039647">
    <property type="entry name" value="EF_hand_pair_protein_CML-like"/>
</dbReference>
<feature type="domain" description="EF-hand" evidence="5">
    <location>
        <begin position="273"/>
        <end position="303"/>
    </location>
</feature>